<evidence type="ECO:0000313" key="2">
    <source>
        <dbReference type="EMBL" id="OEZ95510.1"/>
    </source>
</evidence>
<dbReference type="Proteomes" id="UP000175989">
    <property type="component" value="Unassembled WGS sequence"/>
</dbReference>
<keyword evidence="3" id="KW-1185">Reference proteome</keyword>
<reference evidence="3" key="1">
    <citation type="journal article" date="2016" name="Front. Microbiol.">
        <title>Molecular Keys to the Janthinobacterium and Duganella spp. Interaction with the Plant Pathogen Fusarium graminearum.</title>
        <authorList>
            <person name="Haack F.S."/>
            <person name="Poehlein A."/>
            <person name="Kroger C."/>
            <person name="Voigt C.A."/>
            <person name="Piepenbring M."/>
            <person name="Bode H.B."/>
            <person name="Daniel R."/>
            <person name="Schafer W."/>
            <person name="Streit W.R."/>
        </authorList>
    </citation>
    <scope>NUCLEOTIDE SEQUENCE [LARGE SCALE GENOMIC DNA]</scope>
    <source>
        <strain evidence="3">T54</strain>
    </source>
</reference>
<dbReference type="EMBL" id="LROM01000123">
    <property type="protein sequence ID" value="OEZ95510.1"/>
    <property type="molecule type" value="Genomic_DNA"/>
</dbReference>
<evidence type="ECO:0000256" key="1">
    <source>
        <dbReference type="SAM" id="MobiDB-lite"/>
    </source>
</evidence>
<evidence type="ECO:0000313" key="3">
    <source>
        <dbReference type="Proteomes" id="UP000175989"/>
    </source>
</evidence>
<protein>
    <submittedName>
        <fullName evidence="2">Uncharacterized protein</fullName>
    </submittedName>
</protein>
<accession>A0A1E7WCY4</accession>
<organism evidence="2 3">
    <name type="scientific">Duganella phyllosphaerae</name>
    <dbReference type="NCBI Taxonomy" id="762836"/>
    <lineage>
        <taxon>Bacteria</taxon>
        <taxon>Pseudomonadati</taxon>
        <taxon>Pseudomonadota</taxon>
        <taxon>Betaproteobacteria</taxon>
        <taxon>Burkholderiales</taxon>
        <taxon>Oxalobacteraceae</taxon>
        <taxon>Telluria group</taxon>
        <taxon>Duganella</taxon>
    </lineage>
</organism>
<dbReference type="AlphaFoldDB" id="A0A1E7WCY4"/>
<name>A0A1E7WCY4_9BURK</name>
<comment type="caution">
    <text evidence="2">The sequence shown here is derived from an EMBL/GenBank/DDBJ whole genome shotgun (WGS) entry which is preliminary data.</text>
</comment>
<proteinExistence type="predicted"/>
<sequence>MILDGERKLGQGARGAGMHVHHGPADLVALVRRGSDAVERQDGIDPLHGPGPVALGIEELQWAKGQPAVVGGHREVSAAHAPGGRVHRHALVEHENRHAHVAARLHGDQRKHGGFAHPGGTKHQRMSQVAHVQVKAERRGAAGHAVHQRRRLWRIHWARCMVRTGPDGAGGQQVGQVHGVNQRTAHVLHPVARQAAEKGVERVDGLDACGKTDAVDGFFEQPGGGIELVAVLVHQDHHAGVVAL</sequence>
<gene>
    <name evidence="2" type="ORF">DUPY_42840</name>
</gene>
<feature type="region of interest" description="Disordered" evidence="1">
    <location>
        <begin position="1"/>
        <end position="20"/>
    </location>
</feature>